<dbReference type="EMBL" id="MIJY01000023">
    <property type="protein sequence ID" value="OEG12894.1"/>
    <property type="molecule type" value="Genomic_DNA"/>
</dbReference>
<feature type="transmembrane region" description="Helical" evidence="8">
    <location>
        <begin position="40"/>
        <end position="62"/>
    </location>
</feature>
<evidence type="ECO:0000256" key="5">
    <source>
        <dbReference type="ARBA" id="ARBA00022692"/>
    </source>
</evidence>
<protein>
    <submittedName>
        <fullName evidence="9">AI-2E family transporter</fullName>
    </submittedName>
</protein>
<dbReference type="PANTHER" id="PTHR21716">
    <property type="entry name" value="TRANSMEMBRANE PROTEIN"/>
    <property type="match status" value="1"/>
</dbReference>
<feature type="transmembrane region" description="Helical" evidence="8">
    <location>
        <begin position="163"/>
        <end position="185"/>
    </location>
</feature>
<dbReference type="AlphaFoldDB" id="A0A1E5GJJ4"/>
<dbReference type="OrthoDB" id="9793390at2"/>
<dbReference type="PANTHER" id="PTHR21716:SF53">
    <property type="entry name" value="PERMEASE PERM-RELATED"/>
    <property type="match status" value="1"/>
</dbReference>
<dbReference type="Pfam" id="PF01594">
    <property type="entry name" value="AI-2E_transport"/>
    <property type="match status" value="1"/>
</dbReference>
<dbReference type="Proteomes" id="UP000095094">
    <property type="component" value="Unassembled WGS sequence"/>
</dbReference>
<dbReference type="GO" id="GO:0055085">
    <property type="term" value="P:transmembrane transport"/>
    <property type="evidence" value="ECO:0007669"/>
    <property type="project" value="TreeGrafter"/>
</dbReference>
<comment type="similarity">
    <text evidence="2">Belongs to the autoinducer-2 exporter (AI-2E) (TC 2.A.86) family.</text>
</comment>
<dbReference type="GO" id="GO:0005886">
    <property type="term" value="C:plasma membrane"/>
    <property type="evidence" value="ECO:0007669"/>
    <property type="project" value="UniProtKB-SubCell"/>
</dbReference>
<keyword evidence="4" id="KW-1003">Cell membrane</keyword>
<keyword evidence="7 8" id="KW-0472">Membrane</keyword>
<feature type="transmembrane region" description="Helical" evidence="8">
    <location>
        <begin position="285"/>
        <end position="304"/>
    </location>
</feature>
<keyword evidence="10" id="KW-1185">Reference proteome</keyword>
<evidence type="ECO:0000313" key="10">
    <source>
        <dbReference type="Proteomes" id="UP000095094"/>
    </source>
</evidence>
<feature type="transmembrane region" description="Helical" evidence="8">
    <location>
        <begin position="74"/>
        <end position="99"/>
    </location>
</feature>
<evidence type="ECO:0000256" key="7">
    <source>
        <dbReference type="ARBA" id="ARBA00023136"/>
    </source>
</evidence>
<sequence length="381" mass="42087">MFERLRKSKLFFWSAELLVIATLIFVSSKINFIFAPIGTFFSTLFAPVLVAGFLYYILNPIVNLLMKTKMKRIYAILIVFLLLIAAIVLLLVSVIPSLVSQLSSLASNMPEVFKSIEAWVNQMSELPIFKEAELTKYIEQLDISYGNIIQQFLSGLSSSLGSIVSTVASTTIIVVTAPFILFYMLKDGDRLVPGIKHFLPKKRQDDIVDLLEKLNKTLSNYISGQAIECLFVATFTVIGYSLIGVRYAFLFGVIAGITNLIPYLGPYLGLAPAVFVTVFDEPFKALLCCVVVLIVQQIDGNIIYPNVIGKSLQIHPLTIIIILLVAGNIAGLLGIFLGVPFYAICKTIAVHVYGMIRKDKMAEELALDFSGEINSSSSKEK</sequence>
<feature type="transmembrane region" description="Helical" evidence="8">
    <location>
        <begin position="249"/>
        <end position="278"/>
    </location>
</feature>
<reference evidence="10" key="1">
    <citation type="submission" date="2016-09" db="EMBL/GenBank/DDBJ databases">
        <authorList>
            <person name="Gulvik C.A."/>
        </authorList>
    </citation>
    <scope>NUCLEOTIDE SEQUENCE [LARGE SCALE GENOMIC DNA]</scope>
    <source>
        <strain evidence="10">LMG 8895</strain>
    </source>
</reference>
<name>A0A1E5GJJ4_9ENTE</name>
<keyword evidence="3" id="KW-0813">Transport</keyword>
<accession>A0A1E5GJJ4</accession>
<organism evidence="9 10">
    <name type="scientific">Enterococcus termitis</name>
    <dbReference type="NCBI Taxonomy" id="332950"/>
    <lineage>
        <taxon>Bacteria</taxon>
        <taxon>Bacillati</taxon>
        <taxon>Bacillota</taxon>
        <taxon>Bacilli</taxon>
        <taxon>Lactobacillales</taxon>
        <taxon>Enterococcaceae</taxon>
        <taxon>Enterococcus</taxon>
    </lineage>
</organism>
<feature type="transmembrane region" description="Helical" evidence="8">
    <location>
        <begin position="12"/>
        <end position="34"/>
    </location>
</feature>
<gene>
    <name evidence="9" type="ORF">BCR25_05225</name>
</gene>
<evidence type="ECO:0000256" key="3">
    <source>
        <dbReference type="ARBA" id="ARBA00022448"/>
    </source>
</evidence>
<feature type="transmembrane region" description="Helical" evidence="8">
    <location>
        <begin position="221"/>
        <end position="243"/>
    </location>
</feature>
<proteinExistence type="inferred from homology"/>
<evidence type="ECO:0000256" key="8">
    <source>
        <dbReference type="SAM" id="Phobius"/>
    </source>
</evidence>
<keyword evidence="5 8" id="KW-0812">Transmembrane</keyword>
<evidence type="ECO:0000256" key="1">
    <source>
        <dbReference type="ARBA" id="ARBA00004651"/>
    </source>
</evidence>
<evidence type="ECO:0000256" key="4">
    <source>
        <dbReference type="ARBA" id="ARBA00022475"/>
    </source>
</evidence>
<comment type="caution">
    <text evidence="9">The sequence shown here is derived from an EMBL/GenBank/DDBJ whole genome shotgun (WGS) entry which is preliminary data.</text>
</comment>
<evidence type="ECO:0000256" key="6">
    <source>
        <dbReference type="ARBA" id="ARBA00022989"/>
    </source>
</evidence>
<evidence type="ECO:0000256" key="2">
    <source>
        <dbReference type="ARBA" id="ARBA00009773"/>
    </source>
</evidence>
<dbReference type="InterPro" id="IPR002549">
    <property type="entry name" value="AI-2E-like"/>
</dbReference>
<comment type="subcellular location">
    <subcellularLocation>
        <location evidence="1">Cell membrane</location>
        <topology evidence="1">Multi-pass membrane protein</topology>
    </subcellularLocation>
</comment>
<dbReference type="PATRIC" id="fig|332950.4.peg.2609"/>
<evidence type="ECO:0000313" key="9">
    <source>
        <dbReference type="EMBL" id="OEG12894.1"/>
    </source>
</evidence>
<dbReference type="RefSeq" id="WP_069663595.1">
    <property type="nucleotide sequence ID" value="NZ_JBHUJJ010000001.1"/>
</dbReference>
<keyword evidence="6 8" id="KW-1133">Transmembrane helix</keyword>
<feature type="transmembrane region" description="Helical" evidence="8">
    <location>
        <begin position="316"/>
        <end position="345"/>
    </location>
</feature>